<dbReference type="RefSeq" id="WP_387401782.1">
    <property type="nucleotide sequence ID" value="NZ_JBIAMT010000011.1"/>
</dbReference>
<proteinExistence type="predicted"/>
<dbReference type="InterPro" id="IPR021424">
    <property type="entry name" value="PorA"/>
</dbReference>
<keyword evidence="1" id="KW-0812">Transmembrane</keyword>
<evidence type="ECO:0000313" key="2">
    <source>
        <dbReference type="EMBL" id="MFF0501783.1"/>
    </source>
</evidence>
<dbReference type="EMBL" id="JBIAMT010000011">
    <property type="protein sequence ID" value="MFF0501783.1"/>
    <property type="molecule type" value="Genomic_DNA"/>
</dbReference>
<feature type="transmembrane region" description="Helical" evidence="1">
    <location>
        <begin position="300"/>
        <end position="326"/>
    </location>
</feature>
<evidence type="ECO:0000313" key="3">
    <source>
        <dbReference type="Proteomes" id="UP001601442"/>
    </source>
</evidence>
<keyword evidence="3" id="KW-1185">Reference proteome</keyword>
<name>A0ABW6PF37_9NOCA</name>
<evidence type="ECO:0000256" key="1">
    <source>
        <dbReference type="SAM" id="Phobius"/>
    </source>
</evidence>
<protein>
    <submittedName>
        <fullName evidence="2">Porin PorA family protein</fullName>
    </submittedName>
</protein>
<comment type="caution">
    <text evidence="2">The sequence shown here is derived from an EMBL/GenBank/DDBJ whole genome shotgun (WGS) entry which is preliminary data.</text>
</comment>
<keyword evidence="1" id="KW-0472">Membrane</keyword>
<feature type="transmembrane region" description="Helical" evidence="1">
    <location>
        <begin position="7"/>
        <end position="28"/>
    </location>
</feature>
<accession>A0ABW6PF37</accession>
<keyword evidence="1" id="KW-1133">Transmembrane helix</keyword>
<reference evidence="2 3" key="1">
    <citation type="submission" date="2024-10" db="EMBL/GenBank/DDBJ databases">
        <title>The Natural Products Discovery Center: Release of the First 8490 Sequenced Strains for Exploring Actinobacteria Biosynthetic Diversity.</title>
        <authorList>
            <person name="Kalkreuter E."/>
            <person name="Kautsar S.A."/>
            <person name="Yang D."/>
            <person name="Bader C.D."/>
            <person name="Teijaro C.N."/>
            <person name="Fluegel L."/>
            <person name="Davis C.M."/>
            <person name="Simpson J.R."/>
            <person name="Lauterbach L."/>
            <person name="Steele A.D."/>
            <person name="Gui C."/>
            <person name="Meng S."/>
            <person name="Li G."/>
            <person name="Viehrig K."/>
            <person name="Ye F."/>
            <person name="Su P."/>
            <person name="Kiefer A.F."/>
            <person name="Nichols A."/>
            <person name="Cepeda A.J."/>
            <person name="Yan W."/>
            <person name="Fan B."/>
            <person name="Jiang Y."/>
            <person name="Adhikari A."/>
            <person name="Zheng C.-J."/>
            <person name="Schuster L."/>
            <person name="Cowan T.M."/>
            <person name="Smanski M.J."/>
            <person name="Chevrette M.G."/>
            <person name="De Carvalho L.P.S."/>
            <person name="Shen B."/>
        </authorList>
    </citation>
    <scope>NUCLEOTIDE SEQUENCE [LARGE SCALE GENOMIC DNA]</scope>
    <source>
        <strain evidence="2 3">NPDC004119</strain>
    </source>
</reference>
<dbReference type="Pfam" id="PF11271">
    <property type="entry name" value="PorA"/>
    <property type="match status" value="1"/>
</dbReference>
<dbReference type="Proteomes" id="UP001601442">
    <property type="component" value="Unassembled WGS sequence"/>
</dbReference>
<gene>
    <name evidence="2" type="ORF">ACFYU5_35715</name>
</gene>
<sequence>MQVRKSAAVSITIGIALLIATALFYIFALPGFEKLPANLDVTAEYEGQATMLNNSALSSGDLANAVLKDIPITVQRRMYVSSSTSDTAIYHEDTRIQGPNGLSINASHIYAVDRKSLDSGVAPSGTAVEAHTGLTAAFPADPPADDSMLLWDSYTQKPVAAKYAGSEKISGRKVNRYDMTTDGALQDPAMLRSLPAVLPKAVVEQMIPIVSAQSRTALQESLPTTGDPVPITYHSTGTLSLGVDRQIGSPIDGSQKQTITAVAHVGDRSIDLVPVMVTDVQTTAATRASAADTMHSAGRVLTLFTVVAPLAVIVLGIVLIALGIVLNRRRNI</sequence>
<organism evidence="2 3">
    <name type="scientific">Nocardia aobensis</name>
    <dbReference type="NCBI Taxonomy" id="257277"/>
    <lineage>
        <taxon>Bacteria</taxon>
        <taxon>Bacillati</taxon>
        <taxon>Actinomycetota</taxon>
        <taxon>Actinomycetes</taxon>
        <taxon>Mycobacteriales</taxon>
        <taxon>Nocardiaceae</taxon>
        <taxon>Nocardia</taxon>
    </lineage>
</organism>